<comment type="caution">
    <text evidence="1">The sequence shown here is derived from an EMBL/GenBank/DDBJ whole genome shotgun (WGS) entry which is preliminary data.</text>
</comment>
<evidence type="ECO:0000313" key="1">
    <source>
        <dbReference type="EMBL" id="MPC15369.1"/>
    </source>
</evidence>
<proteinExistence type="predicted"/>
<keyword evidence="2" id="KW-1185">Reference proteome</keyword>
<dbReference type="EMBL" id="VSRR010000422">
    <property type="protein sequence ID" value="MPC15369.1"/>
    <property type="molecule type" value="Genomic_DNA"/>
</dbReference>
<dbReference type="OrthoDB" id="10070760at2759"/>
<dbReference type="AlphaFoldDB" id="A0A5B7D111"/>
<name>A0A5B7D111_PORTR</name>
<gene>
    <name evidence="1" type="ORF">E2C01_008159</name>
</gene>
<reference evidence="1 2" key="1">
    <citation type="submission" date="2019-05" db="EMBL/GenBank/DDBJ databases">
        <title>Another draft genome of Portunus trituberculatus and its Hox gene families provides insights of decapod evolution.</title>
        <authorList>
            <person name="Jeong J.-H."/>
            <person name="Song I."/>
            <person name="Kim S."/>
            <person name="Choi T."/>
            <person name="Kim D."/>
            <person name="Ryu S."/>
            <person name="Kim W."/>
        </authorList>
    </citation>
    <scope>NUCLEOTIDE SEQUENCE [LARGE SCALE GENOMIC DNA]</scope>
    <source>
        <tissue evidence="1">Muscle</tissue>
    </source>
</reference>
<sequence>MASYYSHSVSAFRGVTGSMNEHEKEGWEKEDNRRWEEELSLTSRVADFFSSTTIHGVGRIYRLVEN</sequence>
<protein>
    <submittedName>
        <fullName evidence="1">Uncharacterized protein</fullName>
    </submittedName>
</protein>
<evidence type="ECO:0000313" key="2">
    <source>
        <dbReference type="Proteomes" id="UP000324222"/>
    </source>
</evidence>
<dbReference type="Proteomes" id="UP000324222">
    <property type="component" value="Unassembled WGS sequence"/>
</dbReference>
<accession>A0A5B7D111</accession>
<organism evidence="1 2">
    <name type="scientific">Portunus trituberculatus</name>
    <name type="common">Swimming crab</name>
    <name type="synonym">Neptunus trituberculatus</name>
    <dbReference type="NCBI Taxonomy" id="210409"/>
    <lineage>
        <taxon>Eukaryota</taxon>
        <taxon>Metazoa</taxon>
        <taxon>Ecdysozoa</taxon>
        <taxon>Arthropoda</taxon>
        <taxon>Crustacea</taxon>
        <taxon>Multicrustacea</taxon>
        <taxon>Malacostraca</taxon>
        <taxon>Eumalacostraca</taxon>
        <taxon>Eucarida</taxon>
        <taxon>Decapoda</taxon>
        <taxon>Pleocyemata</taxon>
        <taxon>Brachyura</taxon>
        <taxon>Eubrachyura</taxon>
        <taxon>Portunoidea</taxon>
        <taxon>Portunidae</taxon>
        <taxon>Portuninae</taxon>
        <taxon>Portunus</taxon>
    </lineage>
</organism>